<accession>A0A4Y2EKJ4</accession>
<reference evidence="1 2" key="1">
    <citation type="journal article" date="2019" name="Sci. Rep.">
        <title>Orb-weaving spider Araneus ventricosus genome elucidates the spidroin gene catalogue.</title>
        <authorList>
            <person name="Kono N."/>
            <person name="Nakamura H."/>
            <person name="Ohtoshi R."/>
            <person name="Moran D.A.P."/>
            <person name="Shinohara A."/>
            <person name="Yoshida Y."/>
            <person name="Fujiwara M."/>
            <person name="Mori M."/>
            <person name="Tomita M."/>
            <person name="Arakawa K."/>
        </authorList>
    </citation>
    <scope>NUCLEOTIDE SEQUENCE [LARGE SCALE GENOMIC DNA]</scope>
</reference>
<evidence type="ECO:0000313" key="2">
    <source>
        <dbReference type="Proteomes" id="UP000499080"/>
    </source>
</evidence>
<proteinExistence type="predicted"/>
<keyword evidence="2" id="KW-1185">Reference proteome</keyword>
<comment type="caution">
    <text evidence="1">The sequence shown here is derived from an EMBL/GenBank/DDBJ whole genome shotgun (WGS) entry which is preliminary data.</text>
</comment>
<sequence>MIIPLPKVQENLQLLPENLAIGFGEVCARDNRIPVSVQAEMGFAAFPVILLLLSSPGMFSFAPAAFLPISPFVSRHRFSWKSPFPKAHERNGFRREETYFKINAFVESVVHRAPCS</sequence>
<gene>
    <name evidence="1" type="ORF">AVEN_238853_1</name>
</gene>
<dbReference type="EMBL" id="BGPR01000644">
    <property type="protein sequence ID" value="GBM29782.1"/>
    <property type="molecule type" value="Genomic_DNA"/>
</dbReference>
<dbReference type="AlphaFoldDB" id="A0A4Y2EKJ4"/>
<organism evidence="1 2">
    <name type="scientific">Araneus ventricosus</name>
    <name type="common">Orbweaver spider</name>
    <name type="synonym">Epeira ventricosa</name>
    <dbReference type="NCBI Taxonomy" id="182803"/>
    <lineage>
        <taxon>Eukaryota</taxon>
        <taxon>Metazoa</taxon>
        <taxon>Ecdysozoa</taxon>
        <taxon>Arthropoda</taxon>
        <taxon>Chelicerata</taxon>
        <taxon>Arachnida</taxon>
        <taxon>Araneae</taxon>
        <taxon>Araneomorphae</taxon>
        <taxon>Entelegynae</taxon>
        <taxon>Araneoidea</taxon>
        <taxon>Araneidae</taxon>
        <taxon>Araneus</taxon>
    </lineage>
</organism>
<protein>
    <submittedName>
        <fullName evidence="1">Uncharacterized protein</fullName>
    </submittedName>
</protein>
<name>A0A4Y2EKJ4_ARAVE</name>
<dbReference type="Proteomes" id="UP000499080">
    <property type="component" value="Unassembled WGS sequence"/>
</dbReference>
<evidence type="ECO:0000313" key="1">
    <source>
        <dbReference type="EMBL" id="GBM29782.1"/>
    </source>
</evidence>